<accession>A0A6N9YNH3</accession>
<keyword evidence="3" id="KW-1185">Reference proteome</keyword>
<dbReference type="RefSeq" id="WP_163819265.1">
    <property type="nucleotide sequence ID" value="NZ_JAAGOB010000007.1"/>
</dbReference>
<reference evidence="2 3" key="1">
    <citation type="submission" date="2020-02" db="EMBL/GenBank/DDBJ databases">
        <authorList>
            <person name="Li X.-J."/>
            <person name="Feng X.-M."/>
        </authorList>
    </citation>
    <scope>NUCLEOTIDE SEQUENCE [LARGE SCALE GENOMIC DNA]</scope>
    <source>
        <strain evidence="2 3">CGMCC 4.7225</strain>
    </source>
</reference>
<name>A0A6N9YNH3_9ACTN</name>
<dbReference type="Proteomes" id="UP000469185">
    <property type="component" value="Unassembled WGS sequence"/>
</dbReference>
<evidence type="ECO:0000313" key="2">
    <source>
        <dbReference type="EMBL" id="NED96480.1"/>
    </source>
</evidence>
<proteinExistence type="predicted"/>
<evidence type="ECO:0000313" key="3">
    <source>
        <dbReference type="Proteomes" id="UP000469185"/>
    </source>
</evidence>
<evidence type="ECO:0000256" key="1">
    <source>
        <dbReference type="SAM" id="MobiDB-lite"/>
    </source>
</evidence>
<sequence>MIDTADSTTSHRMTCGGGSPLDRPRTSSGLNGPEFRAWATAQGFTRQEIVASAFAAATTHELSRTSLVWMATQGAGWAVDDISDLFPVTPPLHHTGLAPRTFPQLCWALENALTTADQKGTS</sequence>
<comment type="caution">
    <text evidence="2">The sequence shown here is derived from an EMBL/GenBank/DDBJ whole genome shotgun (WGS) entry which is preliminary data.</text>
</comment>
<dbReference type="AlphaFoldDB" id="A0A6N9YNH3"/>
<feature type="compositionally biased region" description="Polar residues" evidence="1">
    <location>
        <begin position="1"/>
        <end position="12"/>
    </location>
</feature>
<organism evidence="2 3">
    <name type="scientific">Phytoactinopolyspora alkaliphila</name>
    <dbReference type="NCBI Taxonomy" id="1783498"/>
    <lineage>
        <taxon>Bacteria</taxon>
        <taxon>Bacillati</taxon>
        <taxon>Actinomycetota</taxon>
        <taxon>Actinomycetes</taxon>
        <taxon>Jiangellales</taxon>
        <taxon>Jiangellaceae</taxon>
        <taxon>Phytoactinopolyspora</taxon>
    </lineage>
</organism>
<dbReference type="EMBL" id="JAAGOB010000007">
    <property type="protein sequence ID" value="NED96480.1"/>
    <property type="molecule type" value="Genomic_DNA"/>
</dbReference>
<feature type="region of interest" description="Disordered" evidence="1">
    <location>
        <begin position="1"/>
        <end position="32"/>
    </location>
</feature>
<gene>
    <name evidence="2" type="ORF">G1H11_14310</name>
</gene>
<protein>
    <submittedName>
        <fullName evidence="2">Uncharacterized protein</fullName>
    </submittedName>
</protein>